<evidence type="ECO:0000313" key="2">
    <source>
        <dbReference type="EMBL" id="RWR34992.1"/>
    </source>
</evidence>
<reference evidence="3 4" key="1">
    <citation type="submission" date="2019-01" db="EMBL/GenBank/DDBJ databases">
        <title>Sinorhodobacter populi sp. nov. isolated from the symptomatic bark tissue of Populus euramericana canker.</title>
        <authorList>
            <person name="Xu G."/>
        </authorList>
    </citation>
    <scope>NUCLEOTIDE SEQUENCE [LARGE SCALE GENOMIC DNA]</scope>
    <source>
        <strain evidence="2 3">07D10-4-3</strain>
        <strain evidence="1 4">D19-10-3-21</strain>
    </source>
</reference>
<name>A0A443KIA5_9RHOB</name>
<dbReference type="EMBL" id="SAUX01000001">
    <property type="protein sequence ID" value="RWR32512.1"/>
    <property type="molecule type" value="Genomic_DNA"/>
</dbReference>
<dbReference type="RefSeq" id="WP_128230909.1">
    <property type="nucleotide sequence ID" value="NZ_SAUX01000001.1"/>
</dbReference>
<proteinExistence type="predicted"/>
<protein>
    <submittedName>
        <fullName evidence="1">Uncharacterized protein</fullName>
    </submittedName>
</protein>
<sequence length="64" mass="6401">MCFVKTPKVSQVAASQIAATDSAEATQAADIEARLRKRRAGAAANILTSATGIPSTSALGGVAQ</sequence>
<comment type="caution">
    <text evidence="1">The sequence shown here is derived from an EMBL/GenBank/DDBJ whole genome shotgun (WGS) entry which is preliminary data.</text>
</comment>
<evidence type="ECO:0000313" key="4">
    <source>
        <dbReference type="Proteomes" id="UP000285295"/>
    </source>
</evidence>
<dbReference type="AlphaFoldDB" id="A0A443KIA5"/>
<evidence type="ECO:0000313" key="1">
    <source>
        <dbReference type="EMBL" id="RWR32512.1"/>
    </source>
</evidence>
<dbReference type="Proteomes" id="UP000285295">
    <property type="component" value="Unassembled WGS sequence"/>
</dbReference>
<accession>A0A443KIA5</accession>
<dbReference type="EMBL" id="SAUY01000001">
    <property type="protein sequence ID" value="RWR34992.1"/>
    <property type="molecule type" value="Genomic_DNA"/>
</dbReference>
<evidence type="ECO:0000313" key="3">
    <source>
        <dbReference type="Proteomes" id="UP000284451"/>
    </source>
</evidence>
<organism evidence="1 4">
    <name type="scientific">Paenirhodobacter populi</name>
    <dbReference type="NCBI Taxonomy" id="2306993"/>
    <lineage>
        <taxon>Bacteria</taxon>
        <taxon>Pseudomonadati</taxon>
        <taxon>Pseudomonadota</taxon>
        <taxon>Alphaproteobacteria</taxon>
        <taxon>Rhodobacterales</taxon>
        <taxon>Rhodobacter group</taxon>
        <taxon>Paenirhodobacter</taxon>
    </lineage>
</organism>
<dbReference type="Proteomes" id="UP000284451">
    <property type="component" value="Unassembled WGS sequence"/>
</dbReference>
<gene>
    <name evidence="2" type="ORF">D2T29_00505</name>
    <name evidence="1" type="ORF">D2T31_00575</name>
</gene>
<reference evidence="3 4" key="2">
    <citation type="submission" date="2019-01" db="EMBL/GenBank/DDBJ databases">
        <authorList>
            <person name="Li Y."/>
        </authorList>
    </citation>
    <scope>NUCLEOTIDE SEQUENCE [LARGE SCALE GENOMIC DNA]</scope>
    <source>
        <strain evidence="2 3">07D10-4-3</strain>
        <strain evidence="1 4">D19-10-3-21</strain>
    </source>
</reference>
<accession>A0A443KQ09</accession>